<dbReference type="EMBL" id="HBIM01000636">
    <property type="protein sequence ID" value="CAE0402255.1"/>
    <property type="molecule type" value="Transcribed_RNA"/>
</dbReference>
<feature type="chain" id="PRO_5031292454" description="Jacalin-type lectin domain-containing protein" evidence="2">
    <location>
        <begin position="22"/>
        <end position="342"/>
    </location>
</feature>
<evidence type="ECO:0000256" key="1">
    <source>
        <dbReference type="SAM" id="MobiDB-lite"/>
    </source>
</evidence>
<sequence>MKLTSNMRFTILCLAASTVSATYEGFFGKPTSHVESNEKTRRLEYQLRKNLGESKPITGPRGVEVEPKEETAEGDSERNLAYYGYYEHSPYYYEEPQYDHYYYEDPYYEYQYPKKQTVPYQKYPKYYYPSMSKKSKKMKSMKWGGKMSGSMKWKGKWQKKYPNRPVYPKKTETLDMVFQDDTVFTDDVLEDEDCELFVAAEAFSFGGYTANVTVEGATGIGTQYIWEPAYMQDRYSEDLIDAVFSGYCILTSSLSGYCHFVIVNNSGDQITMSGTLTTPTSSTSPAGTIAITGGTGSMAGVIGEAEVFANPIGTNVFELATRFDVDVVLGVIVCKPQALPVY</sequence>
<organism evidence="3">
    <name type="scientific">Amphora coffeiformis</name>
    <dbReference type="NCBI Taxonomy" id="265554"/>
    <lineage>
        <taxon>Eukaryota</taxon>
        <taxon>Sar</taxon>
        <taxon>Stramenopiles</taxon>
        <taxon>Ochrophyta</taxon>
        <taxon>Bacillariophyta</taxon>
        <taxon>Bacillariophyceae</taxon>
        <taxon>Bacillariophycidae</taxon>
        <taxon>Thalassiophysales</taxon>
        <taxon>Catenulaceae</taxon>
        <taxon>Amphora</taxon>
    </lineage>
</organism>
<feature type="compositionally biased region" description="Basic and acidic residues" evidence="1">
    <location>
        <begin position="63"/>
        <end position="73"/>
    </location>
</feature>
<dbReference type="AlphaFoldDB" id="A0A7S3P490"/>
<reference evidence="3" key="1">
    <citation type="submission" date="2021-01" db="EMBL/GenBank/DDBJ databases">
        <authorList>
            <person name="Corre E."/>
            <person name="Pelletier E."/>
            <person name="Niang G."/>
            <person name="Scheremetjew M."/>
            <person name="Finn R."/>
            <person name="Kale V."/>
            <person name="Holt S."/>
            <person name="Cochrane G."/>
            <person name="Meng A."/>
            <person name="Brown T."/>
            <person name="Cohen L."/>
        </authorList>
    </citation>
    <scope>NUCLEOTIDE SEQUENCE</scope>
    <source>
        <strain evidence="3">CCMP127</strain>
    </source>
</reference>
<feature type="region of interest" description="Disordered" evidence="1">
    <location>
        <begin position="51"/>
        <end position="73"/>
    </location>
</feature>
<keyword evidence="2" id="KW-0732">Signal</keyword>
<feature type="signal peptide" evidence="2">
    <location>
        <begin position="1"/>
        <end position="21"/>
    </location>
</feature>
<accession>A0A7S3P490</accession>
<evidence type="ECO:0000313" key="3">
    <source>
        <dbReference type="EMBL" id="CAE0402255.1"/>
    </source>
</evidence>
<proteinExistence type="predicted"/>
<protein>
    <recommendedName>
        <fullName evidence="4">Jacalin-type lectin domain-containing protein</fullName>
    </recommendedName>
</protein>
<evidence type="ECO:0008006" key="4">
    <source>
        <dbReference type="Google" id="ProtNLM"/>
    </source>
</evidence>
<name>A0A7S3P490_9STRA</name>
<gene>
    <name evidence="3" type="ORF">ACOF00016_LOCUS549</name>
</gene>
<evidence type="ECO:0000256" key="2">
    <source>
        <dbReference type="SAM" id="SignalP"/>
    </source>
</evidence>